<sequence>MVFLRRLMCVGAVFFVFGTSLFAATVSIMVVETGVNEDAPRLDASSLWEGGLMDVLFDTGHIVSNAPILRLTADQAQPYPEERLLDIEETLAGGANYYILAVLNYESQPADEPTAPRPRTIALRFVRIQPHKILFEQQYRGNPAAPVTDELQNAKKAARNMLSHFEG</sequence>
<proteinExistence type="predicted"/>
<evidence type="ECO:0000313" key="2">
    <source>
        <dbReference type="Proteomes" id="UP000595917"/>
    </source>
</evidence>
<accession>A0A7T7XKK0</accession>
<dbReference type="Proteomes" id="UP000595917">
    <property type="component" value="Chromosome"/>
</dbReference>
<name>A0A7T7XKK0_9SPIR</name>
<keyword evidence="2" id="KW-1185">Reference proteome</keyword>
<organism evidence="1 2">
    <name type="scientific">Breznakiella homolactica</name>
    <dbReference type="NCBI Taxonomy" id="2798577"/>
    <lineage>
        <taxon>Bacteria</taxon>
        <taxon>Pseudomonadati</taxon>
        <taxon>Spirochaetota</taxon>
        <taxon>Spirochaetia</taxon>
        <taxon>Spirochaetales</taxon>
        <taxon>Breznakiellaceae</taxon>
        <taxon>Breznakiella</taxon>
    </lineage>
</organism>
<protein>
    <submittedName>
        <fullName evidence="1">Uncharacterized protein</fullName>
    </submittedName>
</protein>
<dbReference type="EMBL" id="CP067089">
    <property type="protein sequence ID" value="QQO08056.1"/>
    <property type="molecule type" value="Genomic_DNA"/>
</dbReference>
<reference evidence="1" key="1">
    <citation type="submission" date="2021-01" db="EMBL/GenBank/DDBJ databases">
        <title>Description of Breznakiella homolactica.</title>
        <authorList>
            <person name="Song Y."/>
            <person name="Brune A."/>
        </authorList>
    </citation>
    <scope>NUCLEOTIDE SEQUENCE</scope>
    <source>
        <strain evidence="1">RmG30</strain>
    </source>
</reference>
<evidence type="ECO:0000313" key="1">
    <source>
        <dbReference type="EMBL" id="QQO08056.1"/>
    </source>
</evidence>
<dbReference type="AlphaFoldDB" id="A0A7T7XKK0"/>
<dbReference type="KEGG" id="bhc:JFL75_14045"/>
<gene>
    <name evidence="1" type="ORF">JFL75_14045</name>
</gene>
<dbReference type="RefSeq" id="WP_215625362.1">
    <property type="nucleotide sequence ID" value="NZ_CP067089.2"/>
</dbReference>